<dbReference type="Pfam" id="PF07681">
    <property type="entry name" value="DoxX"/>
    <property type="match status" value="1"/>
</dbReference>
<feature type="transmembrane region" description="Helical" evidence="5">
    <location>
        <begin position="37"/>
        <end position="61"/>
    </location>
</feature>
<gene>
    <name evidence="6" type="ORF">OSH07_07590</name>
</gene>
<evidence type="ECO:0000256" key="5">
    <source>
        <dbReference type="SAM" id="Phobius"/>
    </source>
</evidence>
<organism evidence="6 7">
    <name type="scientific">Kaistia nematophila</name>
    <dbReference type="NCBI Taxonomy" id="2994654"/>
    <lineage>
        <taxon>Bacteria</taxon>
        <taxon>Pseudomonadati</taxon>
        <taxon>Pseudomonadota</taxon>
        <taxon>Alphaproteobacteria</taxon>
        <taxon>Hyphomicrobiales</taxon>
        <taxon>Kaistiaceae</taxon>
        <taxon>Kaistia</taxon>
    </lineage>
</organism>
<accession>A0A9X3E0H3</accession>
<evidence type="ECO:0000256" key="3">
    <source>
        <dbReference type="ARBA" id="ARBA00022989"/>
    </source>
</evidence>
<proteinExistence type="predicted"/>
<keyword evidence="7" id="KW-1185">Reference proteome</keyword>
<dbReference type="EMBL" id="JAPKNK010000002">
    <property type="protein sequence ID" value="MCX5569054.1"/>
    <property type="molecule type" value="Genomic_DNA"/>
</dbReference>
<keyword evidence="4 5" id="KW-0472">Membrane</keyword>
<evidence type="ECO:0000256" key="2">
    <source>
        <dbReference type="ARBA" id="ARBA00022692"/>
    </source>
</evidence>
<evidence type="ECO:0000313" key="6">
    <source>
        <dbReference type="EMBL" id="MCX5569054.1"/>
    </source>
</evidence>
<keyword evidence="3 5" id="KW-1133">Transmembrane helix</keyword>
<reference evidence="6" key="1">
    <citation type="submission" date="2022-11" db="EMBL/GenBank/DDBJ databases">
        <title>Biodiversity and phylogenetic relationships of bacteria.</title>
        <authorList>
            <person name="Machado R.A.R."/>
            <person name="Bhat A."/>
            <person name="Loulou A."/>
            <person name="Kallel S."/>
        </authorList>
    </citation>
    <scope>NUCLEOTIDE SEQUENCE</scope>
    <source>
        <strain evidence="6">K-TC2</strain>
    </source>
</reference>
<protein>
    <submittedName>
        <fullName evidence="6">DoxX family protein</fullName>
    </submittedName>
</protein>
<sequence>MSWVGYVARVLLTFMFWSSGVAKLLDMDAGVAEMRHFGLEPAILFYWATVVVVLGSSLLVILDRWTWLGAGALAVFTLLTIPIAHGFWSMEESFRTIEFHVAMEHVTVVGGLLVAIYASAIRKKGAQS</sequence>
<dbReference type="Proteomes" id="UP001144805">
    <property type="component" value="Unassembled WGS sequence"/>
</dbReference>
<feature type="transmembrane region" description="Helical" evidence="5">
    <location>
        <begin position="101"/>
        <end position="121"/>
    </location>
</feature>
<dbReference type="InterPro" id="IPR032808">
    <property type="entry name" value="DoxX"/>
</dbReference>
<dbReference type="AlphaFoldDB" id="A0A9X3E0H3"/>
<comment type="subcellular location">
    <subcellularLocation>
        <location evidence="1">Membrane</location>
        <topology evidence="1">Multi-pass membrane protein</topology>
    </subcellularLocation>
</comment>
<feature type="transmembrane region" description="Helical" evidence="5">
    <location>
        <begin position="6"/>
        <end position="25"/>
    </location>
</feature>
<comment type="caution">
    <text evidence="6">The sequence shown here is derived from an EMBL/GenBank/DDBJ whole genome shotgun (WGS) entry which is preliminary data.</text>
</comment>
<keyword evidence="2 5" id="KW-0812">Transmembrane</keyword>
<evidence type="ECO:0000256" key="1">
    <source>
        <dbReference type="ARBA" id="ARBA00004141"/>
    </source>
</evidence>
<name>A0A9X3E0H3_9HYPH</name>
<evidence type="ECO:0000256" key="4">
    <source>
        <dbReference type="ARBA" id="ARBA00023136"/>
    </source>
</evidence>
<dbReference type="GO" id="GO:0016020">
    <property type="term" value="C:membrane"/>
    <property type="evidence" value="ECO:0007669"/>
    <property type="project" value="UniProtKB-SubCell"/>
</dbReference>
<feature type="transmembrane region" description="Helical" evidence="5">
    <location>
        <begin position="67"/>
        <end position="89"/>
    </location>
</feature>
<evidence type="ECO:0000313" key="7">
    <source>
        <dbReference type="Proteomes" id="UP001144805"/>
    </source>
</evidence>